<evidence type="ECO:0000313" key="11">
    <source>
        <dbReference type="EMBL" id="CRI53515.1"/>
    </source>
</evidence>
<evidence type="ECO:0000313" key="9">
    <source>
        <dbReference type="EMBL" id="CRI50762.1"/>
    </source>
</evidence>
<dbReference type="EMBL" id="LN847254">
    <property type="protein sequence ID" value="CRI53515.1"/>
    <property type="molecule type" value="Genomic_DNA"/>
</dbReference>
<dbReference type="EMBL" id="LN847194">
    <property type="protein sequence ID" value="CRI43954.1"/>
    <property type="molecule type" value="Genomic_DNA"/>
</dbReference>
<dbReference type="EMBL" id="LN847246">
    <property type="protein sequence ID" value="CRI51890.1"/>
    <property type="molecule type" value="Genomic_DNA"/>
</dbReference>
<dbReference type="PATRIC" id="fig|83558.13.peg.755"/>
<evidence type="ECO:0000313" key="12">
    <source>
        <dbReference type="EMBL" id="CRI73384.1"/>
    </source>
</evidence>
<dbReference type="EMBL" id="LN849043">
    <property type="protein sequence ID" value="CRI73384.1"/>
    <property type="molecule type" value="Genomic_DNA"/>
</dbReference>
<evidence type="ECO:0000313" key="8">
    <source>
        <dbReference type="EMBL" id="CRI49633.1"/>
    </source>
</evidence>
<reference evidence="4" key="1">
    <citation type="submission" date="2015-05" db="EMBL/GenBank/DDBJ databases">
        <authorList>
            <person name="Rattei Thomas"/>
        </authorList>
    </citation>
    <scope>NUCLEOTIDE SEQUENCE</scope>
    <source>
        <strain evidence="1">CV15</strain>
        <strain evidence="2">CWL029c</strain>
        <strain evidence="4">DC9</strain>
        <strain evidence="3">GiD</strain>
        <strain evidence="5">H12</strain>
        <strain evidence="6">MUL2216</strain>
        <strain evidence="7">Panola</strain>
        <strain evidence="9">PB1</strain>
        <strain evidence="8">U1271</strain>
        <strain evidence="10">UZG1</strain>
        <strain evidence="11">Wien2</strain>
        <strain evidence="12">YK41</strain>
    </source>
</reference>
<dbReference type="EMBL" id="LN847005">
    <property type="protein sequence ID" value="CRI40614.1"/>
    <property type="molecule type" value="Genomic_DNA"/>
</dbReference>
<evidence type="ECO:0000313" key="3">
    <source>
        <dbReference type="EMBL" id="CRI41742.1"/>
    </source>
</evidence>
<sequence length="42" mass="4950">MDSARFFLWPLVLYNEKDEQRKALNAVSANKKSFLFLKFVLA</sequence>
<evidence type="ECO:0000313" key="5">
    <source>
        <dbReference type="EMBL" id="CRI43954.1"/>
    </source>
</evidence>
<evidence type="ECO:0000313" key="1">
    <source>
        <dbReference type="EMBL" id="CRI38351.1"/>
    </source>
</evidence>
<evidence type="ECO:0000313" key="6">
    <source>
        <dbReference type="EMBL" id="CRI46210.1"/>
    </source>
</evidence>
<accession>A0A0F7WRN3</accession>
<evidence type="ECO:0000313" key="7">
    <source>
        <dbReference type="EMBL" id="CRI47340.1"/>
    </source>
</evidence>
<dbReference type="EMBL" id="LN847053">
    <property type="protein sequence ID" value="CRI42835.1"/>
    <property type="molecule type" value="Genomic_DNA"/>
</dbReference>
<protein>
    <submittedName>
        <fullName evidence="4">Uncharacterized protein</fullName>
    </submittedName>
</protein>
<dbReference type="EMBL" id="LN847236">
    <property type="protein sequence ID" value="CRI47340.1"/>
    <property type="molecule type" value="Genomic_DNA"/>
</dbReference>
<organism evidence="4">
    <name type="scientific">Chlamydia pneumoniae</name>
    <name type="common">Chlamydophila pneumoniae</name>
    <dbReference type="NCBI Taxonomy" id="83558"/>
    <lineage>
        <taxon>Bacteria</taxon>
        <taxon>Pseudomonadati</taxon>
        <taxon>Chlamydiota</taxon>
        <taxon>Chlamydiia</taxon>
        <taxon>Chlamydiales</taxon>
        <taxon>Chlamydiaceae</taxon>
        <taxon>Chlamydia/Chlamydophila group</taxon>
        <taxon>Chlamydia</taxon>
    </lineage>
</organism>
<dbReference type="EMBL" id="LN846999">
    <property type="protein sequence ID" value="CRI38351.1"/>
    <property type="molecule type" value="Genomic_DNA"/>
</dbReference>
<name>A0A0F7WRN3_CHLPN</name>
<gene>
    <name evidence="1" type="ORF">BN1224_CV15_C_01840</name>
    <name evidence="4" type="ORF">BN1224_DC9_BW_00200</name>
    <name evidence="3" type="ORF">BN1224_GiD_A_07430</name>
    <name evidence="5" type="ORF">BN1224_H12_EO_00200</name>
    <name evidence="6" type="ORF">BN1224_MUL2216_F_02650</name>
    <name evidence="7" type="ORF">BN1224_Panola_K_00390</name>
    <name evidence="9" type="ORF">BN1224_PB1_B_07310</name>
    <name evidence="8" type="ORF">BN1224_U1271_C_05730</name>
    <name evidence="10" type="ORF">BN1224_UZG1_B_00390</name>
    <name evidence="11" type="ORF">BN1224_Wien2_G_03700</name>
    <name evidence="12" type="ORF">BN1224_YK41_BR_01610</name>
    <name evidence="2" type="ORF">CWL029c_E_00380</name>
</gene>
<evidence type="ECO:0000313" key="2">
    <source>
        <dbReference type="EMBL" id="CRI40614.1"/>
    </source>
</evidence>
<evidence type="ECO:0000313" key="4">
    <source>
        <dbReference type="EMBL" id="CRI42835.1"/>
    </source>
</evidence>
<dbReference type="EMBL" id="LN847244">
    <property type="protein sequence ID" value="CRI49633.1"/>
    <property type="molecule type" value="Genomic_DNA"/>
</dbReference>
<proteinExistence type="predicted"/>
<dbReference type="EMBL" id="LN847240">
    <property type="protein sequence ID" value="CRI50762.1"/>
    <property type="molecule type" value="Genomic_DNA"/>
</dbReference>
<dbReference type="AlphaFoldDB" id="A0A0F7WRN3"/>
<dbReference type="EMBL" id="LN847008">
    <property type="protein sequence ID" value="CRI41742.1"/>
    <property type="molecule type" value="Genomic_DNA"/>
</dbReference>
<evidence type="ECO:0000313" key="10">
    <source>
        <dbReference type="EMBL" id="CRI51890.1"/>
    </source>
</evidence>
<dbReference type="EMBL" id="LN847227">
    <property type="protein sequence ID" value="CRI46210.1"/>
    <property type="molecule type" value="Genomic_DNA"/>
</dbReference>